<dbReference type="RefSeq" id="XP_042917695.1">
    <property type="nucleotide sequence ID" value="XM_043069720.1"/>
</dbReference>
<dbReference type="OrthoDB" id="10537164at2759"/>
<accession>A0A2K3D0Y0</accession>
<feature type="compositionally biased region" description="Low complexity" evidence="1">
    <location>
        <begin position="307"/>
        <end position="331"/>
    </location>
</feature>
<protein>
    <submittedName>
        <fullName evidence="2">Uncharacterized protein</fullName>
    </submittedName>
</protein>
<feature type="compositionally biased region" description="Low complexity" evidence="1">
    <location>
        <begin position="338"/>
        <end position="360"/>
    </location>
</feature>
<proteinExistence type="predicted"/>
<dbReference type="Gramene" id="PNW74193">
    <property type="protein sequence ID" value="PNW74193"/>
    <property type="gene ID" value="CHLRE_13g588950v5"/>
</dbReference>
<dbReference type="EMBL" id="CM008974">
    <property type="protein sequence ID" value="PNW74193.1"/>
    <property type="molecule type" value="Genomic_DNA"/>
</dbReference>
<evidence type="ECO:0000256" key="1">
    <source>
        <dbReference type="SAM" id="MobiDB-lite"/>
    </source>
</evidence>
<name>A0A2K3D0Y0_CHLRE</name>
<sequence length="417" mass="41541">MSLLKRTCSIGLYGSSRRPGPSRHPEACTVSRRSASVRKQLGLTCQSSAVASVPLVGIDTGAFLDSLEGTAAFNNIVPFPLPQDHDAPLSTGTAAVSAVPAPTTVKAAATTVRYAKVAVGPVWGPAWIPSKLPGPTADDSSGLDFIDLFDMPMPEVMARVDDAATFRMLGCAQGALHRVPAAAGSPAQPALPAAVNINALTRFRNAWIRNVSPVVAASVRDAMIADRADKKRKAQALLESQKAACVALGSPSATSPSPPAPPPSPSSKTRGGSASIKCRFVSAGGGGEQQAVASTSTASAMCGSGGNDSAEASASNAPASSASASSLSSSAAGGGAVGNNTAAAAAEEQQQAASLSPSASVGVPSSTTDGDLDASQLPQRSSSSHGGCGGRRRGSRGRGLDGAGRQQDGQGSGASWI</sequence>
<feature type="region of interest" description="Disordered" evidence="1">
    <location>
        <begin position="298"/>
        <end position="417"/>
    </location>
</feature>
<feature type="region of interest" description="Disordered" evidence="1">
    <location>
        <begin position="248"/>
        <end position="274"/>
    </location>
</feature>
<gene>
    <name evidence="2" type="ORF">CHLRE_13g588950v5</name>
</gene>
<dbReference type="GeneID" id="66056059"/>
<evidence type="ECO:0000313" key="3">
    <source>
        <dbReference type="Proteomes" id="UP000006906"/>
    </source>
</evidence>
<evidence type="ECO:0000313" key="2">
    <source>
        <dbReference type="EMBL" id="PNW74193.1"/>
    </source>
</evidence>
<reference evidence="2 3" key="1">
    <citation type="journal article" date="2007" name="Science">
        <title>The Chlamydomonas genome reveals the evolution of key animal and plant functions.</title>
        <authorList>
            <person name="Merchant S.S."/>
            <person name="Prochnik S.E."/>
            <person name="Vallon O."/>
            <person name="Harris E.H."/>
            <person name="Karpowicz S.J."/>
            <person name="Witman G.B."/>
            <person name="Terry A."/>
            <person name="Salamov A."/>
            <person name="Fritz-Laylin L.K."/>
            <person name="Marechal-Drouard L."/>
            <person name="Marshall W.F."/>
            <person name="Qu L.H."/>
            <person name="Nelson D.R."/>
            <person name="Sanderfoot A.A."/>
            <person name="Spalding M.H."/>
            <person name="Kapitonov V.V."/>
            <person name="Ren Q."/>
            <person name="Ferris P."/>
            <person name="Lindquist E."/>
            <person name="Shapiro H."/>
            <person name="Lucas S.M."/>
            <person name="Grimwood J."/>
            <person name="Schmutz J."/>
            <person name="Cardol P."/>
            <person name="Cerutti H."/>
            <person name="Chanfreau G."/>
            <person name="Chen C.L."/>
            <person name="Cognat V."/>
            <person name="Croft M.T."/>
            <person name="Dent R."/>
            <person name="Dutcher S."/>
            <person name="Fernandez E."/>
            <person name="Fukuzawa H."/>
            <person name="Gonzalez-Ballester D."/>
            <person name="Gonzalez-Halphen D."/>
            <person name="Hallmann A."/>
            <person name="Hanikenne M."/>
            <person name="Hippler M."/>
            <person name="Inwood W."/>
            <person name="Jabbari K."/>
            <person name="Kalanon M."/>
            <person name="Kuras R."/>
            <person name="Lefebvre P.A."/>
            <person name="Lemaire S.D."/>
            <person name="Lobanov A.V."/>
            <person name="Lohr M."/>
            <person name="Manuell A."/>
            <person name="Meier I."/>
            <person name="Mets L."/>
            <person name="Mittag M."/>
            <person name="Mittelmeier T."/>
            <person name="Moroney J.V."/>
            <person name="Moseley J."/>
            <person name="Napoli C."/>
            <person name="Nedelcu A.M."/>
            <person name="Niyogi K."/>
            <person name="Novoselov S.V."/>
            <person name="Paulsen I.T."/>
            <person name="Pazour G."/>
            <person name="Purton S."/>
            <person name="Ral J.P."/>
            <person name="Riano-Pachon D.M."/>
            <person name="Riekhof W."/>
            <person name="Rymarquis L."/>
            <person name="Schroda M."/>
            <person name="Stern D."/>
            <person name="Umen J."/>
            <person name="Willows R."/>
            <person name="Wilson N."/>
            <person name="Zimmer S.L."/>
            <person name="Allmer J."/>
            <person name="Balk J."/>
            <person name="Bisova K."/>
            <person name="Chen C.J."/>
            <person name="Elias M."/>
            <person name="Gendler K."/>
            <person name="Hauser C."/>
            <person name="Lamb M.R."/>
            <person name="Ledford H."/>
            <person name="Long J.C."/>
            <person name="Minagawa J."/>
            <person name="Page M.D."/>
            <person name="Pan J."/>
            <person name="Pootakham W."/>
            <person name="Roje S."/>
            <person name="Rose A."/>
            <person name="Stahlberg E."/>
            <person name="Terauchi A.M."/>
            <person name="Yang P."/>
            <person name="Ball S."/>
            <person name="Bowler C."/>
            <person name="Dieckmann C.L."/>
            <person name="Gladyshev V.N."/>
            <person name="Green P."/>
            <person name="Jorgensen R."/>
            <person name="Mayfield S."/>
            <person name="Mueller-Roeber B."/>
            <person name="Rajamani S."/>
            <person name="Sayre R.T."/>
            <person name="Brokstein P."/>
            <person name="Dubchak I."/>
            <person name="Goodstein D."/>
            <person name="Hornick L."/>
            <person name="Huang Y.W."/>
            <person name="Jhaveri J."/>
            <person name="Luo Y."/>
            <person name="Martinez D."/>
            <person name="Ngau W.C."/>
            <person name="Otillar B."/>
            <person name="Poliakov A."/>
            <person name="Porter A."/>
            <person name="Szajkowski L."/>
            <person name="Werner G."/>
            <person name="Zhou K."/>
            <person name="Grigoriev I.V."/>
            <person name="Rokhsar D.S."/>
            <person name="Grossman A.R."/>
        </authorList>
    </citation>
    <scope>NUCLEOTIDE SEQUENCE [LARGE SCALE GENOMIC DNA]</scope>
    <source>
        <strain evidence="3">CC-503</strain>
    </source>
</reference>
<dbReference type="KEGG" id="cre:CHLRE_13g588950v5"/>
<dbReference type="AlphaFoldDB" id="A0A2K3D0Y0"/>
<dbReference type="Proteomes" id="UP000006906">
    <property type="component" value="Chromosome 13"/>
</dbReference>
<feature type="compositionally biased region" description="Pro residues" evidence="1">
    <location>
        <begin position="256"/>
        <end position="265"/>
    </location>
</feature>
<dbReference type="PaxDb" id="3055-EDP09146"/>
<organism evidence="2 3">
    <name type="scientific">Chlamydomonas reinhardtii</name>
    <name type="common">Chlamydomonas smithii</name>
    <dbReference type="NCBI Taxonomy" id="3055"/>
    <lineage>
        <taxon>Eukaryota</taxon>
        <taxon>Viridiplantae</taxon>
        <taxon>Chlorophyta</taxon>
        <taxon>core chlorophytes</taxon>
        <taxon>Chlorophyceae</taxon>
        <taxon>CS clade</taxon>
        <taxon>Chlamydomonadales</taxon>
        <taxon>Chlamydomonadaceae</taxon>
        <taxon>Chlamydomonas</taxon>
    </lineage>
</organism>
<dbReference type="InParanoid" id="A0A2K3D0Y0"/>
<keyword evidence="3" id="KW-1185">Reference proteome</keyword>